<organism evidence="4 5">
    <name type="scientific">Virgisporangium aliadipatigenens</name>
    <dbReference type="NCBI Taxonomy" id="741659"/>
    <lineage>
        <taxon>Bacteria</taxon>
        <taxon>Bacillati</taxon>
        <taxon>Actinomycetota</taxon>
        <taxon>Actinomycetes</taxon>
        <taxon>Micromonosporales</taxon>
        <taxon>Micromonosporaceae</taxon>
        <taxon>Virgisporangium</taxon>
    </lineage>
</organism>
<keyword evidence="5" id="KW-1185">Reference proteome</keyword>
<feature type="region of interest" description="Disordered" evidence="1">
    <location>
        <begin position="106"/>
        <end position="132"/>
    </location>
</feature>
<evidence type="ECO:0000259" key="3">
    <source>
        <dbReference type="SMART" id="SM00900"/>
    </source>
</evidence>
<dbReference type="EMBL" id="BOPF01000022">
    <property type="protein sequence ID" value="GIJ48796.1"/>
    <property type="molecule type" value="Genomic_DNA"/>
</dbReference>
<feature type="signal peptide" evidence="2">
    <location>
        <begin position="1"/>
        <end position="19"/>
    </location>
</feature>
<feature type="compositionally biased region" description="Polar residues" evidence="1">
    <location>
        <begin position="106"/>
        <end position="116"/>
    </location>
</feature>
<dbReference type="GO" id="GO:0016020">
    <property type="term" value="C:membrane"/>
    <property type="evidence" value="ECO:0007669"/>
    <property type="project" value="InterPro"/>
</dbReference>
<dbReference type="AlphaFoldDB" id="A0A8J3YP44"/>
<protein>
    <submittedName>
        <fullName evidence="4">FMN-binding protein</fullName>
    </submittedName>
</protein>
<dbReference type="Gene3D" id="3.90.1010.20">
    <property type="match status" value="1"/>
</dbReference>
<evidence type="ECO:0000313" key="4">
    <source>
        <dbReference type="EMBL" id="GIJ48796.1"/>
    </source>
</evidence>
<dbReference type="Pfam" id="PF04205">
    <property type="entry name" value="FMN_bind"/>
    <property type="match status" value="1"/>
</dbReference>
<feature type="chain" id="PRO_5038459417" evidence="2">
    <location>
        <begin position="20"/>
        <end position="132"/>
    </location>
</feature>
<evidence type="ECO:0000256" key="1">
    <source>
        <dbReference type="SAM" id="MobiDB-lite"/>
    </source>
</evidence>
<comment type="caution">
    <text evidence="4">The sequence shown here is derived from an EMBL/GenBank/DDBJ whole genome shotgun (WGS) entry which is preliminary data.</text>
</comment>
<name>A0A8J3YP44_9ACTN</name>
<sequence length="132" mass="13975">MMRRFTTLLLCAVSGAVLTAGYRASGAPVQDLRRATAAAQVARTFDGRVARIPSGTIQVVITVEDGFITLVTVPVYPDATGVSQQINQDALPTLMRATLETQSADVDTVSGATATSEGYRESLQSAIDEARR</sequence>
<feature type="domain" description="FMN-binding" evidence="3">
    <location>
        <begin position="54"/>
        <end position="130"/>
    </location>
</feature>
<evidence type="ECO:0000313" key="5">
    <source>
        <dbReference type="Proteomes" id="UP000619260"/>
    </source>
</evidence>
<accession>A0A8J3YP44</accession>
<dbReference type="SMART" id="SM00900">
    <property type="entry name" value="FMN_bind"/>
    <property type="match status" value="1"/>
</dbReference>
<dbReference type="Proteomes" id="UP000619260">
    <property type="component" value="Unassembled WGS sequence"/>
</dbReference>
<proteinExistence type="predicted"/>
<evidence type="ECO:0000256" key="2">
    <source>
        <dbReference type="SAM" id="SignalP"/>
    </source>
</evidence>
<dbReference type="InterPro" id="IPR007329">
    <property type="entry name" value="FMN-bd"/>
</dbReference>
<reference evidence="4" key="1">
    <citation type="submission" date="2021-01" db="EMBL/GenBank/DDBJ databases">
        <title>Whole genome shotgun sequence of Virgisporangium aliadipatigenens NBRC 105644.</title>
        <authorList>
            <person name="Komaki H."/>
            <person name="Tamura T."/>
        </authorList>
    </citation>
    <scope>NUCLEOTIDE SEQUENCE</scope>
    <source>
        <strain evidence="4">NBRC 105644</strain>
    </source>
</reference>
<dbReference type="RefSeq" id="WP_239153393.1">
    <property type="nucleotide sequence ID" value="NZ_BOPF01000022.1"/>
</dbReference>
<gene>
    <name evidence="4" type="ORF">Val02_56820</name>
</gene>
<dbReference type="GO" id="GO:0010181">
    <property type="term" value="F:FMN binding"/>
    <property type="evidence" value="ECO:0007669"/>
    <property type="project" value="InterPro"/>
</dbReference>
<keyword evidence="2" id="KW-0732">Signal</keyword>